<evidence type="ECO:0000256" key="1">
    <source>
        <dbReference type="ARBA" id="ARBA00004442"/>
    </source>
</evidence>
<evidence type="ECO:0000313" key="9">
    <source>
        <dbReference type="Proteomes" id="UP000271925"/>
    </source>
</evidence>
<protein>
    <submittedName>
        <fullName evidence="8">RagB/SusD family nutrient uptake outer membrane protein</fullName>
    </submittedName>
</protein>
<dbReference type="Gene3D" id="1.25.40.390">
    <property type="match status" value="1"/>
</dbReference>
<evidence type="ECO:0000256" key="2">
    <source>
        <dbReference type="ARBA" id="ARBA00006275"/>
    </source>
</evidence>
<dbReference type="EMBL" id="RQJO01000007">
    <property type="protein sequence ID" value="RRB06553.1"/>
    <property type="molecule type" value="Genomic_DNA"/>
</dbReference>
<dbReference type="AlphaFoldDB" id="A0A3P1C0G7"/>
<evidence type="ECO:0000256" key="5">
    <source>
        <dbReference type="ARBA" id="ARBA00023237"/>
    </source>
</evidence>
<dbReference type="CDD" id="cd08977">
    <property type="entry name" value="SusD"/>
    <property type="match status" value="1"/>
</dbReference>
<keyword evidence="4" id="KW-0472">Membrane</keyword>
<dbReference type="OrthoDB" id="906516at2"/>
<comment type="subcellular location">
    <subcellularLocation>
        <location evidence="1">Cell outer membrane</location>
    </subcellularLocation>
</comment>
<reference evidence="8 9" key="1">
    <citation type="submission" date="2018-11" db="EMBL/GenBank/DDBJ databases">
        <authorList>
            <person name="Zhou Z."/>
            <person name="Wang G."/>
        </authorList>
    </citation>
    <scope>NUCLEOTIDE SEQUENCE [LARGE SCALE GENOMIC DNA]</scope>
    <source>
        <strain evidence="8 9">KCTC52004</strain>
    </source>
</reference>
<evidence type="ECO:0000256" key="3">
    <source>
        <dbReference type="ARBA" id="ARBA00022729"/>
    </source>
</evidence>
<evidence type="ECO:0000313" key="8">
    <source>
        <dbReference type="EMBL" id="RRB06553.1"/>
    </source>
</evidence>
<dbReference type="GO" id="GO:0009279">
    <property type="term" value="C:cell outer membrane"/>
    <property type="evidence" value="ECO:0007669"/>
    <property type="project" value="UniProtKB-SubCell"/>
</dbReference>
<evidence type="ECO:0000256" key="4">
    <source>
        <dbReference type="ARBA" id="ARBA00023136"/>
    </source>
</evidence>
<dbReference type="PROSITE" id="PS51257">
    <property type="entry name" value="PROKAR_LIPOPROTEIN"/>
    <property type="match status" value="1"/>
</dbReference>
<dbReference type="Proteomes" id="UP000271925">
    <property type="component" value="Unassembled WGS sequence"/>
</dbReference>
<dbReference type="Pfam" id="PF14322">
    <property type="entry name" value="SusD-like_3"/>
    <property type="match status" value="1"/>
</dbReference>
<dbReference type="InterPro" id="IPR011990">
    <property type="entry name" value="TPR-like_helical_dom_sf"/>
</dbReference>
<proteinExistence type="inferred from homology"/>
<keyword evidence="3" id="KW-0732">Signal</keyword>
<keyword evidence="5" id="KW-0998">Cell outer membrane</keyword>
<evidence type="ECO:0000259" key="7">
    <source>
        <dbReference type="Pfam" id="PF14322"/>
    </source>
</evidence>
<name>A0A3P1C0G7_9BACT</name>
<organism evidence="8 9">
    <name type="scientific">Larkinella rosea</name>
    <dbReference type="NCBI Taxonomy" id="2025312"/>
    <lineage>
        <taxon>Bacteria</taxon>
        <taxon>Pseudomonadati</taxon>
        <taxon>Bacteroidota</taxon>
        <taxon>Cytophagia</taxon>
        <taxon>Cytophagales</taxon>
        <taxon>Spirosomataceae</taxon>
        <taxon>Larkinella</taxon>
    </lineage>
</organism>
<gene>
    <name evidence="8" type="ORF">EHT25_01765</name>
</gene>
<sequence length="542" mass="60783">MKKTLICTLIGLSIFTSSCNSLLVEDVRSQITDNYLNTPEGFETAVNASYSHIRIFYGQEEGGALSVFGTDEFTNGYGGTFMNLNFYDSGLNPRAPVLATLWDNMYIGINNCNAVIGRADKVPGLDEKVKTTRIAEVRFMRAYYYFLLVQTFGPVHISLKESEGVVVTATRSPIKDVYKVITDDLDFAIANLPATAAIYGRVYKSAAEFLLSKVYLTRAGSEAAGADDYAKAADLARKVIANTNLSLLSSYPKIFEQGAGEKNSEVVWAIQYSTDLLTTGLGNSAHLYYLAEYDRLPGMQRDIANGRPWVRFKPTMFTVMNLFDRKNDSRYEASFKFVFYSNKPGTYTIGQKQVTFAQGDTAIWVADRELTAAELAKKNYSVYPPSAYNDRIYPTLTKFLDPTRVSVQEMRGSRDFLVFRLAEAYLIAAEALMMSGKKSEALTYINAVRARAAKKGSETAMKVTEDQLTIDFILDERARELLGEYVRWFDLVRTGKLLERVKKYNPDGANQIRDFHVLRPIPQTQIDRTEGGIQAFPQNKGY</sequence>
<feature type="domain" description="SusD-like N-terminal" evidence="7">
    <location>
        <begin position="88"/>
        <end position="216"/>
    </location>
</feature>
<comment type="similarity">
    <text evidence="2">Belongs to the SusD family.</text>
</comment>
<dbReference type="InterPro" id="IPR012944">
    <property type="entry name" value="SusD_RagB_dom"/>
</dbReference>
<dbReference type="RefSeq" id="WP_124869744.1">
    <property type="nucleotide sequence ID" value="NZ_RQJO01000007.1"/>
</dbReference>
<keyword evidence="9" id="KW-1185">Reference proteome</keyword>
<dbReference type="InterPro" id="IPR033985">
    <property type="entry name" value="SusD-like_N"/>
</dbReference>
<dbReference type="SUPFAM" id="SSF48452">
    <property type="entry name" value="TPR-like"/>
    <property type="match status" value="1"/>
</dbReference>
<accession>A0A3P1C0G7</accession>
<comment type="caution">
    <text evidence="8">The sequence shown here is derived from an EMBL/GenBank/DDBJ whole genome shotgun (WGS) entry which is preliminary data.</text>
</comment>
<evidence type="ECO:0000259" key="6">
    <source>
        <dbReference type="Pfam" id="PF07980"/>
    </source>
</evidence>
<feature type="domain" description="RagB/SusD" evidence="6">
    <location>
        <begin position="312"/>
        <end position="542"/>
    </location>
</feature>
<dbReference type="Pfam" id="PF07980">
    <property type="entry name" value="SusD_RagB"/>
    <property type="match status" value="1"/>
</dbReference>